<organism evidence="3 4">
    <name type="scientific">Holdemanella porci</name>
    <dbReference type="NCBI Taxonomy" id="2652276"/>
    <lineage>
        <taxon>Bacteria</taxon>
        <taxon>Bacillati</taxon>
        <taxon>Bacillota</taxon>
        <taxon>Erysipelotrichia</taxon>
        <taxon>Erysipelotrichales</taxon>
        <taxon>Erysipelotrichaceae</taxon>
        <taxon>Holdemanella</taxon>
    </lineage>
</organism>
<name>A0A6N7VCE0_9FIRM</name>
<comment type="caution">
    <text evidence="3">The sequence shown here is derived from an EMBL/GenBank/DDBJ whole genome shotgun (WGS) entry which is preliminary data.</text>
</comment>
<protein>
    <submittedName>
        <fullName evidence="3">GIY-YIG nuclease family protein</fullName>
    </submittedName>
</protein>
<feature type="domain" description="GIY-YIG" evidence="2">
    <location>
        <begin position="3"/>
        <end position="78"/>
    </location>
</feature>
<gene>
    <name evidence="3" type="ORF">FYJ55_00300</name>
</gene>
<evidence type="ECO:0000259" key="2">
    <source>
        <dbReference type="PROSITE" id="PS50164"/>
    </source>
</evidence>
<dbReference type="Proteomes" id="UP000434241">
    <property type="component" value="Unassembled WGS sequence"/>
</dbReference>
<reference evidence="3 4" key="1">
    <citation type="submission" date="2019-08" db="EMBL/GenBank/DDBJ databases">
        <title>In-depth cultivation of the pig gut microbiome towards novel bacterial diversity and tailored functional studies.</title>
        <authorList>
            <person name="Wylensek D."/>
            <person name="Hitch T.C.A."/>
            <person name="Clavel T."/>
        </authorList>
    </citation>
    <scope>NUCLEOTIDE SEQUENCE [LARGE SCALE GENOMIC DNA]</scope>
    <source>
        <strain evidence="3 4">LKV-472-APC-3</strain>
    </source>
</reference>
<dbReference type="InterPro" id="IPR000305">
    <property type="entry name" value="GIY-YIG_endonuc"/>
</dbReference>
<evidence type="ECO:0000313" key="4">
    <source>
        <dbReference type="Proteomes" id="UP000434241"/>
    </source>
</evidence>
<dbReference type="InterPro" id="IPR050190">
    <property type="entry name" value="UPF0213_domain"/>
</dbReference>
<keyword evidence="4" id="KW-1185">Reference proteome</keyword>
<evidence type="ECO:0000256" key="1">
    <source>
        <dbReference type="ARBA" id="ARBA00007435"/>
    </source>
</evidence>
<dbReference type="CDD" id="cd10456">
    <property type="entry name" value="GIY-YIG_UPF0213"/>
    <property type="match status" value="1"/>
</dbReference>
<comment type="similarity">
    <text evidence="1">Belongs to the UPF0213 family.</text>
</comment>
<proteinExistence type="inferred from homology"/>
<dbReference type="PANTHER" id="PTHR34477">
    <property type="entry name" value="UPF0213 PROTEIN YHBQ"/>
    <property type="match status" value="1"/>
</dbReference>
<dbReference type="Gene3D" id="3.40.1440.10">
    <property type="entry name" value="GIY-YIG endonuclease"/>
    <property type="match status" value="1"/>
</dbReference>
<dbReference type="SUPFAM" id="SSF82771">
    <property type="entry name" value="GIY-YIG endonuclease"/>
    <property type="match status" value="1"/>
</dbReference>
<dbReference type="GeneID" id="93157743"/>
<dbReference type="PROSITE" id="PS50164">
    <property type="entry name" value="GIY_YIG"/>
    <property type="match status" value="1"/>
</dbReference>
<evidence type="ECO:0000313" key="3">
    <source>
        <dbReference type="EMBL" id="MSS55387.1"/>
    </source>
</evidence>
<dbReference type="EMBL" id="VUMR01000001">
    <property type="protein sequence ID" value="MSS55387.1"/>
    <property type="molecule type" value="Genomic_DNA"/>
</dbReference>
<dbReference type="AlphaFoldDB" id="A0A6N7VCE0"/>
<accession>A0A6N7VCE0</accession>
<dbReference type="InterPro" id="IPR035901">
    <property type="entry name" value="GIY-YIG_endonuc_sf"/>
</dbReference>
<dbReference type="Pfam" id="PF01541">
    <property type="entry name" value="GIY-YIG"/>
    <property type="match status" value="1"/>
</dbReference>
<dbReference type="RefSeq" id="WP_117924377.1">
    <property type="nucleotide sequence ID" value="NZ_CAUWCP010000026.1"/>
</dbReference>
<sequence length="87" mass="10280">MEKGQYVYILECRDSTYYTGYTTDVDKRLETHNLGKGAKYTRSRRPCKLVYVRACESKSKALKLEYKIKQMSRKEKSELIEGILKEM</sequence>
<dbReference type="PANTHER" id="PTHR34477:SF1">
    <property type="entry name" value="UPF0213 PROTEIN YHBQ"/>
    <property type="match status" value="1"/>
</dbReference>